<dbReference type="InterPro" id="IPR001387">
    <property type="entry name" value="Cro/C1-type_HTH"/>
</dbReference>
<dbReference type="AlphaFoldDB" id="A0A6G0V7P4"/>
<dbReference type="SMART" id="SM00530">
    <property type="entry name" value="HTH_XRE"/>
    <property type="match status" value="1"/>
</dbReference>
<dbReference type="KEGG" id="abau:IX87_00235"/>
<dbReference type="EMBL" id="WPIP01000370">
    <property type="protein sequence ID" value="MVM93959.1"/>
    <property type="molecule type" value="Genomic_DNA"/>
</dbReference>
<dbReference type="InterPro" id="IPR010982">
    <property type="entry name" value="Lambda_DNA-bd_dom_sf"/>
</dbReference>
<evidence type="ECO:0000313" key="2">
    <source>
        <dbReference type="Proteomes" id="UP000439424"/>
    </source>
</evidence>
<proteinExistence type="predicted"/>
<dbReference type="CDD" id="cd00093">
    <property type="entry name" value="HTH_XRE"/>
    <property type="match status" value="1"/>
</dbReference>
<evidence type="ECO:0000313" key="1">
    <source>
        <dbReference type="EMBL" id="MVM93959.1"/>
    </source>
</evidence>
<dbReference type="Proteomes" id="UP000439424">
    <property type="component" value="Unassembled WGS sequence"/>
</dbReference>
<dbReference type="GO" id="GO:0003677">
    <property type="term" value="F:DNA binding"/>
    <property type="evidence" value="ECO:0007669"/>
    <property type="project" value="InterPro"/>
</dbReference>
<reference evidence="1 2" key="1">
    <citation type="submission" date="2019-11" db="EMBL/GenBank/DDBJ databases">
        <title>Multidrug-resistant Acinetobacter baumannii moving toward extensively drug-resistant over fifteen years in South of Brazil.</title>
        <authorList>
            <person name="Fedrigo N.H."/>
            <person name="Cerdeira L."/>
            <person name="Fuga B."/>
            <person name="Marini P.V.B."/>
            <person name="Shinohara D.R."/>
            <person name="Carrara-Marroni F.E."/>
            <person name="Lincopan N."/>
            <person name="Tognim M.C.B."/>
        </authorList>
    </citation>
    <scope>NUCLEOTIDE SEQUENCE [LARGE SCALE GENOMIC DNA]</scope>
    <source>
        <strain evidence="1 2">Ac576</strain>
    </source>
</reference>
<dbReference type="RefSeq" id="WP_000182538.1">
    <property type="nucleotide sequence ID" value="NZ_CACSGJ010000002.1"/>
</dbReference>
<sequence length="184" mass="21393">MTNKLFLFSCEHEDISIVKMEQVASHLVGLLRHSNMTRSEIALQLGWKKSRVTKVLSGEENLTIKTISKISRLLGYDFDVIFHNKNYERPKQPWQIDRERKKAHLVEKSHRNKTTFLFDLQTGQQVVEDVLSGNEKEFYISVNSSRYNNGKTINIVAQEVNTLPNTTSSYFNVNQEIKVGYEQR</sequence>
<gene>
    <name evidence="1" type="ORF">GNY86_20715</name>
</gene>
<dbReference type="PROSITE" id="PS50943">
    <property type="entry name" value="HTH_CROC1"/>
    <property type="match status" value="1"/>
</dbReference>
<comment type="caution">
    <text evidence="1">The sequence shown here is derived from an EMBL/GenBank/DDBJ whole genome shotgun (WGS) entry which is preliminary data.</text>
</comment>
<dbReference type="SUPFAM" id="SSF47413">
    <property type="entry name" value="lambda repressor-like DNA-binding domains"/>
    <property type="match status" value="1"/>
</dbReference>
<protein>
    <submittedName>
        <fullName evidence="1">Helix-turn-helix domain-containing protein</fullName>
    </submittedName>
</protein>
<organism evidence="1 2">
    <name type="scientific">Acinetobacter baumannii</name>
    <dbReference type="NCBI Taxonomy" id="470"/>
    <lineage>
        <taxon>Bacteria</taxon>
        <taxon>Pseudomonadati</taxon>
        <taxon>Pseudomonadota</taxon>
        <taxon>Gammaproteobacteria</taxon>
        <taxon>Moraxellales</taxon>
        <taxon>Moraxellaceae</taxon>
        <taxon>Acinetobacter</taxon>
        <taxon>Acinetobacter calcoaceticus/baumannii complex</taxon>
    </lineage>
</organism>
<name>A0A6G0V7P4_ACIBA</name>
<accession>A0A6G0V7P4</accession>
<dbReference type="Gene3D" id="1.10.260.40">
    <property type="entry name" value="lambda repressor-like DNA-binding domains"/>
    <property type="match status" value="1"/>
</dbReference>
<dbReference type="Pfam" id="PF01381">
    <property type="entry name" value="HTH_3"/>
    <property type="match status" value="1"/>
</dbReference>